<dbReference type="InterPro" id="IPR045851">
    <property type="entry name" value="AMP-bd_C_sf"/>
</dbReference>
<dbReference type="InterPro" id="IPR042099">
    <property type="entry name" value="ANL_N_sf"/>
</dbReference>
<dbReference type="InterPro" id="IPR050237">
    <property type="entry name" value="ATP-dep_AMP-bd_enzyme"/>
</dbReference>
<dbReference type="GO" id="GO:0016878">
    <property type="term" value="F:acid-thiol ligase activity"/>
    <property type="evidence" value="ECO:0007669"/>
    <property type="project" value="UniProtKB-ARBA"/>
</dbReference>
<dbReference type="Pfam" id="PF13193">
    <property type="entry name" value="AMP-binding_C"/>
    <property type="match status" value="1"/>
</dbReference>
<organism evidence="3 4">
    <name type="scientific">Actinophytocola xinjiangensis</name>
    <dbReference type="NCBI Taxonomy" id="485602"/>
    <lineage>
        <taxon>Bacteria</taxon>
        <taxon>Bacillati</taxon>
        <taxon>Actinomycetota</taxon>
        <taxon>Actinomycetes</taxon>
        <taxon>Pseudonocardiales</taxon>
        <taxon>Pseudonocardiaceae</taxon>
    </lineage>
</organism>
<dbReference type="PANTHER" id="PTHR43767">
    <property type="entry name" value="LONG-CHAIN-FATTY-ACID--COA LIGASE"/>
    <property type="match status" value="1"/>
</dbReference>
<reference evidence="3 4" key="1">
    <citation type="submission" date="2016-12" db="EMBL/GenBank/DDBJ databases">
        <title>The draft genome sequence of Actinophytocola xinjiangensis.</title>
        <authorList>
            <person name="Wang W."/>
            <person name="Yuan L."/>
        </authorList>
    </citation>
    <scope>NUCLEOTIDE SEQUENCE [LARGE SCALE GENOMIC DNA]</scope>
    <source>
        <strain evidence="3 4">CGMCC 4.4663</strain>
    </source>
</reference>
<dbReference type="InterPro" id="IPR025110">
    <property type="entry name" value="AMP-bd_C"/>
</dbReference>
<dbReference type="InterPro" id="IPR020845">
    <property type="entry name" value="AMP-binding_CS"/>
</dbReference>
<feature type="domain" description="AMP-dependent synthetase/ligase" evidence="1">
    <location>
        <begin position="23"/>
        <end position="362"/>
    </location>
</feature>
<dbReference type="Pfam" id="PF00501">
    <property type="entry name" value="AMP-binding"/>
    <property type="match status" value="1"/>
</dbReference>
<dbReference type="Gene3D" id="3.40.50.12780">
    <property type="entry name" value="N-terminal domain of ligase-like"/>
    <property type="match status" value="1"/>
</dbReference>
<comment type="caution">
    <text evidence="3">The sequence shown here is derived from an EMBL/GenBank/DDBJ whole genome shotgun (WGS) entry which is preliminary data.</text>
</comment>
<gene>
    <name evidence="3" type="ORF">BLA60_34810</name>
</gene>
<dbReference type="InterPro" id="IPR000873">
    <property type="entry name" value="AMP-dep_synth/lig_dom"/>
</dbReference>
<evidence type="ECO:0000259" key="1">
    <source>
        <dbReference type="Pfam" id="PF00501"/>
    </source>
</evidence>
<dbReference type="PROSITE" id="PS00455">
    <property type="entry name" value="AMP_BINDING"/>
    <property type="match status" value="1"/>
</dbReference>
<keyword evidence="4" id="KW-1185">Reference proteome</keyword>
<proteinExistence type="predicted"/>
<evidence type="ECO:0000259" key="2">
    <source>
        <dbReference type="Pfam" id="PF13193"/>
    </source>
</evidence>
<accession>A0A7Z1AVG8</accession>
<evidence type="ECO:0000313" key="4">
    <source>
        <dbReference type="Proteomes" id="UP000185696"/>
    </source>
</evidence>
<dbReference type="Gene3D" id="3.30.300.30">
    <property type="match status" value="1"/>
</dbReference>
<feature type="domain" description="AMP-binding enzyme C-terminal" evidence="2">
    <location>
        <begin position="412"/>
        <end position="487"/>
    </location>
</feature>
<dbReference type="EMBL" id="MSIF01000026">
    <property type="protein sequence ID" value="OLF05688.1"/>
    <property type="molecule type" value="Genomic_DNA"/>
</dbReference>
<name>A0A7Z1AVG8_9PSEU</name>
<sequence length="508" mass="54062">MADVTNPRLPAEFGPRTIPALLADRAAAHPDRTAVTGLVGGHYRTLTLSELDTRSRRLAAGLLARGLVEPGSTLAWSLGNDRGGEALVLYHAVLRAGAVNVPLNPRLSPAEAAQLVGHSGARVLTPGDPDGRWLAELSAEPVEDHPVTEDDLAVILYTSGTTGLPKGVEHTHGSALAAGIGWADCFRLTPGDVVHSPFPVFSGAGLHFNGLAALWSGAGFLVDQPDVGPTLERVARHRSTVYVAVPSVYQYWLDHDRFADHDLTSLRVLDFGGSAMAPAVIARLRAALPGVALMQTYGFTEAGPGGTYLPEEYLPGHPGSIGNRVAGRYTAVRVLDEHDREVGPDQPGELVLRGPSMMRGYHNDPAATEAVLRGGWLRSGDLVRYDRDGFLYYVDRLRDLIVRGGYNIAPAEIEEALLAHPDVLEAAAFPVRHPTLGEVPAAAVVPRPGTTVTGERLRAHCATVLAGFKVPTTVSLRASLPKNAAGKVLRRVLRDQPPADDQTSEESS</sequence>
<protein>
    <recommendedName>
        <fullName evidence="5">Acyl-CoA synthetase (AMP-forming)/AMP-acid ligase II</fullName>
    </recommendedName>
</protein>
<evidence type="ECO:0000313" key="3">
    <source>
        <dbReference type="EMBL" id="OLF05688.1"/>
    </source>
</evidence>
<dbReference type="OrthoDB" id="9803968at2"/>
<dbReference type="PANTHER" id="PTHR43767:SF1">
    <property type="entry name" value="NONRIBOSOMAL PEPTIDE SYNTHASE PES1 (EUROFUNG)-RELATED"/>
    <property type="match status" value="1"/>
</dbReference>
<dbReference type="SUPFAM" id="SSF56801">
    <property type="entry name" value="Acetyl-CoA synthetase-like"/>
    <property type="match status" value="1"/>
</dbReference>
<evidence type="ECO:0008006" key="5">
    <source>
        <dbReference type="Google" id="ProtNLM"/>
    </source>
</evidence>
<dbReference type="Proteomes" id="UP000185696">
    <property type="component" value="Unassembled WGS sequence"/>
</dbReference>
<dbReference type="AlphaFoldDB" id="A0A7Z1AVG8"/>